<keyword evidence="2" id="KW-1185">Reference proteome</keyword>
<dbReference type="Proteomes" id="UP001209535">
    <property type="component" value="Unassembled WGS sequence"/>
</dbReference>
<dbReference type="EMBL" id="JAOVQO010000020">
    <property type="protein sequence ID" value="MCU9849991.1"/>
    <property type="molecule type" value="Genomic_DNA"/>
</dbReference>
<name>A0ABT2X7R6_9RHOB</name>
<protein>
    <recommendedName>
        <fullName evidence="3">Phasin protein</fullName>
    </recommendedName>
</protein>
<evidence type="ECO:0008006" key="3">
    <source>
        <dbReference type="Google" id="ProtNLM"/>
    </source>
</evidence>
<accession>A0ABT2X7R6</accession>
<organism evidence="1 2">
    <name type="scientific">Albidovulum salinarum</name>
    <dbReference type="NCBI Taxonomy" id="2984153"/>
    <lineage>
        <taxon>Bacteria</taxon>
        <taxon>Pseudomonadati</taxon>
        <taxon>Pseudomonadota</taxon>
        <taxon>Alphaproteobacteria</taxon>
        <taxon>Rhodobacterales</taxon>
        <taxon>Paracoccaceae</taxon>
        <taxon>Albidovulum</taxon>
    </lineage>
</organism>
<evidence type="ECO:0000313" key="1">
    <source>
        <dbReference type="EMBL" id="MCU9849991.1"/>
    </source>
</evidence>
<gene>
    <name evidence="1" type="ORF">OEZ60_18485</name>
</gene>
<sequence length="145" mass="16039">MAKPKLDTNPAMDFGRQAMAAFSLNPLAGPPVHQFWEVQEKLLDEAEEFTRLWFARRHAAARTAIKTSKEAMERGGSDPTAVLRMVSEWQAHSAERLTEDIRQWTELCSRCAGHLALGEVAAGEEALEKASKEIAKAEAKHATPV</sequence>
<dbReference type="RefSeq" id="WP_263339435.1">
    <property type="nucleotide sequence ID" value="NZ_JAOVQO010000020.1"/>
</dbReference>
<comment type="caution">
    <text evidence="1">The sequence shown here is derived from an EMBL/GenBank/DDBJ whole genome shotgun (WGS) entry which is preliminary data.</text>
</comment>
<reference evidence="1 2" key="1">
    <citation type="submission" date="2022-10" db="EMBL/GenBank/DDBJ databases">
        <title>Defluviimonas sp. nov., isolated from ocean surface sediments.</title>
        <authorList>
            <person name="He W."/>
            <person name="Wang L."/>
            <person name="Zhang D.-F."/>
        </authorList>
    </citation>
    <scope>NUCLEOTIDE SEQUENCE [LARGE SCALE GENOMIC DNA]</scope>
    <source>
        <strain evidence="1 2">WL0024</strain>
    </source>
</reference>
<evidence type="ECO:0000313" key="2">
    <source>
        <dbReference type="Proteomes" id="UP001209535"/>
    </source>
</evidence>
<proteinExistence type="predicted"/>